<feature type="domain" description="ATP-dependent helicase C-terminal" evidence="1">
    <location>
        <begin position="248"/>
        <end position="382"/>
    </location>
</feature>
<dbReference type="Gene3D" id="3.40.50.300">
    <property type="entry name" value="P-loop containing nucleotide triphosphate hydrolases"/>
    <property type="match status" value="1"/>
</dbReference>
<dbReference type="GO" id="GO:0005524">
    <property type="term" value="F:ATP binding"/>
    <property type="evidence" value="ECO:0007669"/>
    <property type="project" value="InterPro"/>
</dbReference>
<dbReference type="AlphaFoldDB" id="A0A382MJR6"/>
<evidence type="ECO:0000313" key="2">
    <source>
        <dbReference type="EMBL" id="SVC49089.1"/>
    </source>
</evidence>
<dbReference type="PANTHER" id="PTHR11472">
    <property type="entry name" value="DNA REPAIR DEAD HELICASE RAD3/XP-D SUBFAMILY MEMBER"/>
    <property type="match status" value="1"/>
</dbReference>
<organism evidence="2">
    <name type="scientific">marine metagenome</name>
    <dbReference type="NCBI Taxonomy" id="408172"/>
    <lineage>
        <taxon>unclassified sequences</taxon>
        <taxon>metagenomes</taxon>
        <taxon>ecological metagenomes</taxon>
    </lineage>
</organism>
<dbReference type="EMBL" id="UINC01094123">
    <property type="protein sequence ID" value="SVC49089.1"/>
    <property type="molecule type" value="Genomic_DNA"/>
</dbReference>
<evidence type="ECO:0000259" key="1">
    <source>
        <dbReference type="SMART" id="SM00491"/>
    </source>
</evidence>
<dbReference type="SMART" id="SM00491">
    <property type="entry name" value="HELICc2"/>
    <property type="match status" value="1"/>
</dbReference>
<sequence length="382" mass="44803">ILEELNNFIKVIKDKAIETLKVFKEMSLSFANNKLSLKYNNANNAINDVRYKCSTNEFINIDPSPKYVLDSFDFFISLINDFKYLFNEADLLISNKLNKINYSISLNNIFETKELLYRLFNEDSLLSHVYWISIVSYKNNIQLATFNRAPLLIHDIFKDIVSKFDSILLTSATLTVNDSFDYILDDLGLNSGYIDKNFKTNKYYSPFSMEDQLKLFINNNYLDINSKEYIESIYDLVININKKMHKRMLVLCTSYKQISDLRLMFDKYELNKNIFFQDTLTSRQTLLNQYLLHENSILFGTTSFWEGIDLPNDKLEILIIIKMPFSNPYNPIIQAKMDTFTNRNLDPFQHYQLSEAILKLKQGIGRLIRKKNDIGICIITDP</sequence>
<feature type="non-terminal residue" evidence="2">
    <location>
        <position position="382"/>
    </location>
</feature>
<dbReference type="GO" id="GO:0003676">
    <property type="term" value="F:nucleic acid binding"/>
    <property type="evidence" value="ECO:0007669"/>
    <property type="project" value="InterPro"/>
</dbReference>
<dbReference type="InterPro" id="IPR027417">
    <property type="entry name" value="P-loop_NTPase"/>
</dbReference>
<dbReference type="InterPro" id="IPR006555">
    <property type="entry name" value="ATP-dep_Helicase_C"/>
</dbReference>
<gene>
    <name evidence="2" type="ORF">METZ01_LOCUS301943</name>
</gene>
<name>A0A382MJR6_9ZZZZ</name>
<protein>
    <recommendedName>
        <fullName evidence="1">ATP-dependent helicase C-terminal domain-containing protein</fullName>
    </recommendedName>
</protein>
<dbReference type="PANTHER" id="PTHR11472:SF34">
    <property type="entry name" value="REGULATOR OF TELOMERE ELONGATION HELICASE 1"/>
    <property type="match status" value="1"/>
</dbReference>
<dbReference type="Pfam" id="PF13307">
    <property type="entry name" value="Helicase_C_2"/>
    <property type="match status" value="1"/>
</dbReference>
<reference evidence="2" key="1">
    <citation type="submission" date="2018-05" db="EMBL/GenBank/DDBJ databases">
        <authorList>
            <person name="Lanie J.A."/>
            <person name="Ng W.-L."/>
            <person name="Kazmierczak K.M."/>
            <person name="Andrzejewski T.M."/>
            <person name="Davidsen T.M."/>
            <person name="Wayne K.J."/>
            <person name="Tettelin H."/>
            <person name="Glass J.I."/>
            <person name="Rusch D."/>
            <person name="Podicherti R."/>
            <person name="Tsui H.-C.T."/>
            <person name="Winkler M.E."/>
        </authorList>
    </citation>
    <scope>NUCLEOTIDE SEQUENCE</scope>
</reference>
<accession>A0A382MJR6</accession>
<dbReference type="SUPFAM" id="SSF52540">
    <property type="entry name" value="P-loop containing nucleoside triphosphate hydrolases"/>
    <property type="match status" value="1"/>
</dbReference>
<dbReference type="GO" id="GO:0003678">
    <property type="term" value="F:DNA helicase activity"/>
    <property type="evidence" value="ECO:0007669"/>
    <property type="project" value="TreeGrafter"/>
</dbReference>
<dbReference type="GO" id="GO:0016818">
    <property type="term" value="F:hydrolase activity, acting on acid anhydrides, in phosphorus-containing anhydrides"/>
    <property type="evidence" value="ECO:0007669"/>
    <property type="project" value="InterPro"/>
</dbReference>
<dbReference type="InterPro" id="IPR045028">
    <property type="entry name" value="DinG/Rad3-like"/>
</dbReference>
<feature type="non-terminal residue" evidence="2">
    <location>
        <position position="1"/>
    </location>
</feature>
<proteinExistence type="predicted"/>
<dbReference type="GO" id="GO:0006139">
    <property type="term" value="P:nucleobase-containing compound metabolic process"/>
    <property type="evidence" value="ECO:0007669"/>
    <property type="project" value="InterPro"/>
</dbReference>